<keyword evidence="8" id="KW-1185">Reference proteome</keyword>
<keyword evidence="4" id="KW-0812">Transmembrane</keyword>
<evidence type="ECO:0000259" key="5">
    <source>
        <dbReference type="PROSITE" id="PS50111"/>
    </source>
</evidence>
<evidence type="ECO:0000259" key="6">
    <source>
        <dbReference type="PROSITE" id="PS50885"/>
    </source>
</evidence>
<dbReference type="Gene3D" id="3.30.450.20">
    <property type="entry name" value="PAS domain"/>
    <property type="match status" value="2"/>
</dbReference>
<name>A0A6S6R4K1_9FIRM</name>
<organism evidence="7 8">
    <name type="scientific">Anaerocolumna cellulosilytica</name>
    <dbReference type="NCBI Taxonomy" id="433286"/>
    <lineage>
        <taxon>Bacteria</taxon>
        <taxon>Bacillati</taxon>
        <taxon>Bacillota</taxon>
        <taxon>Clostridia</taxon>
        <taxon>Lachnospirales</taxon>
        <taxon>Lachnospiraceae</taxon>
        <taxon>Anaerocolumna</taxon>
    </lineage>
</organism>
<feature type="domain" description="Methyl-accepting transducer" evidence="5">
    <location>
        <begin position="398"/>
        <end position="634"/>
    </location>
</feature>
<dbReference type="InterPro" id="IPR004089">
    <property type="entry name" value="MCPsignal_dom"/>
</dbReference>
<dbReference type="SMART" id="SM00304">
    <property type="entry name" value="HAMP"/>
    <property type="match status" value="1"/>
</dbReference>
<evidence type="ECO:0000313" key="8">
    <source>
        <dbReference type="Proteomes" id="UP000515561"/>
    </source>
</evidence>
<dbReference type="Gene3D" id="6.10.340.10">
    <property type="match status" value="1"/>
</dbReference>
<keyword evidence="4" id="KW-0472">Membrane</keyword>
<dbReference type="PANTHER" id="PTHR32089">
    <property type="entry name" value="METHYL-ACCEPTING CHEMOTAXIS PROTEIN MCPB"/>
    <property type="match status" value="1"/>
</dbReference>
<sequence length="684" mass="73919">MDMFKKRKYIRSKFMLGLLPTVVVAFLVMAVIVAASARTIISNEISEKAEAQVELAKSEISGHLSVHEKLPLSLAETVEALSIQIDRKDSYAELVQKVVDSNQDTVAVGIFMADKYDGTYFCPYAFKTGNTVNYTEDYFVDNTKEPWYRIAETTDSIAWSEPYFDNVIAVTMVTATAPIKDSNGKLIGVATGDLNFTNIQDFVAGVKAGKSGHAMLISKEGFYLSRGKAEGADAGGAITNITEDENVSLAALGKEAITRLNGEGFYTDDNGKNIVYYTQIPETEWIVLLSIPESEINDSVDDMIAKIVWVTLLTLIVLVILVGLICKGITRPLKPLQKDIDAVAKGDFTRKIKVDSLDEIGNISSAVNVMALELRKIMGEILESASTVASTSEELEASAFQNSQASEQVASEISGISEKNIEVTQVSQELNQVIDSVRNNAQRIGKQMITVTDALSGANKESEKGGQSVKLLIDAMNQVFTDISNLSLVMVKLMDKSRYINQVAATIQEISSQTNLLALNASIEAARAGDAGKGFAVVAEEIYKLAEQSLTSADDISKIIAEVNRESENANLSTDTLVTSIGNSRIALQEVENAFGRIVTGVTEINRLVHDAEQVTKEIGQSADYADSSAMRLTGLTEASGEQTVSIAAAAEEQLASVEEQTSATANLAQIAEELKEKVGKFQI</sequence>
<dbReference type="PROSITE" id="PS50885">
    <property type="entry name" value="HAMP"/>
    <property type="match status" value="1"/>
</dbReference>
<feature type="domain" description="HAMP" evidence="6">
    <location>
        <begin position="327"/>
        <end position="379"/>
    </location>
</feature>
<reference evidence="7 8" key="1">
    <citation type="journal article" date="2016" name="Int. J. Syst. Evol. Microbiol.">
        <title>Descriptions of Anaerotaenia torta gen. nov., sp. nov. and Anaerocolumna cellulosilytica gen. nov., sp. nov. isolated from a methanogenic reactor of cattle waste.</title>
        <authorList>
            <person name="Uek A."/>
            <person name="Ohtaki Y."/>
            <person name="Kaku N."/>
            <person name="Ueki K."/>
        </authorList>
    </citation>
    <scope>NUCLEOTIDE SEQUENCE [LARGE SCALE GENOMIC DNA]</scope>
    <source>
        <strain evidence="7 8">SN021</strain>
    </source>
</reference>
<evidence type="ECO:0000256" key="3">
    <source>
        <dbReference type="PROSITE-ProRule" id="PRU00284"/>
    </source>
</evidence>
<evidence type="ECO:0000256" key="1">
    <source>
        <dbReference type="ARBA" id="ARBA00023224"/>
    </source>
</evidence>
<dbReference type="Pfam" id="PF22673">
    <property type="entry name" value="MCP-like_PDC_1"/>
    <property type="match status" value="1"/>
</dbReference>
<dbReference type="SUPFAM" id="SSF58104">
    <property type="entry name" value="Methyl-accepting chemotaxis protein (MCP) signaling domain"/>
    <property type="match status" value="1"/>
</dbReference>
<dbReference type="CDD" id="cd06225">
    <property type="entry name" value="HAMP"/>
    <property type="match status" value="1"/>
</dbReference>
<dbReference type="PANTHER" id="PTHR32089:SF112">
    <property type="entry name" value="LYSOZYME-LIKE PROTEIN-RELATED"/>
    <property type="match status" value="1"/>
</dbReference>
<dbReference type="KEGG" id="acel:acsn021_25560"/>
<accession>A0A6S6R4K1</accession>
<dbReference type="Pfam" id="PF00672">
    <property type="entry name" value="HAMP"/>
    <property type="match status" value="1"/>
</dbReference>
<protein>
    <submittedName>
        <fullName evidence="7">Methyl-accepting chemotaxis protein</fullName>
    </submittedName>
</protein>
<evidence type="ECO:0000313" key="7">
    <source>
        <dbReference type="EMBL" id="BCJ94987.1"/>
    </source>
</evidence>
<dbReference type="CDD" id="cd12913">
    <property type="entry name" value="PDC1_MCP_like"/>
    <property type="match status" value="1"/>
</dbReference>
<dbReference type="CDD" id="cd12912">
    <property type="entry name" value="PDC2_MCP_like"/>
    <property type="match status" value="1"/>
</dbReference>
<dbReference type="SMART" id="SM00283">
    <property type="entry name" value="MA"/>
    <property type="match status" value="1"/>
</dbReference>
<dbReference type="EMBL" id="AP023367">
    <property type="protein sequence ID" value="BCJ94987.1"/>
    <property type="molecule type" value="Genomic_DNA"/>
</dbReference>
<proteinExistence type="inferred from homology"/>
<dbReference type="Proteomes" id="UP000515561">
    <property type="component" value="Chromosome"/>
</dbReference>
<evidence type="ECO:0000256" key="2">
    <source>
        <dbReference type="ARBA" id="ARBA00029447"/>
    </source>
</evidence>
<feature type="transmembrane region" description="Helical" evidence="4">
    <location>
        <begin position="307"/>
        <end position="326"/>
    </location>
</feature>
<comment type="similarity">
    <text evidence="2">Belongs to the methyl-accepting chemotaxis (MCP) protein family.</text>
</comment>
<dbReference type="GO" id="GO:0007165">
    <property type="term" value="P:signal transduction"/>
    <property type="evidence" value="ECO:0007669"/>
    <property type="project" value="UniProtKB-KW"/>
</dbReference>
<gene>
    <name evidence="7" type="ORF">acsn021_25560</name>
</gene>
<dbReference type="PROSITE" id="PS50111">
    <property type="entry name" value="CHEMOTAXIS_TRANSDUC_2"/>
    <property type="match status" value="1"/>
</dbReference>
<dbReference type="GO" id="GO:0016020">
    <property type="term" value="C:membrane"/>
    <property type="evidence" value="ECO:0007669"/>
    <property type="project" value="InterPro"/>
</dbReference>
<dbReference type="Gene3D" id="1.10.287.950">
    <property type="entry name" value="Methyl-accepting chemotaxis protein"/>
    <property type="match status" value="1"/>
</dbReference>
<dbReference type="InterPro" id="IPR003660">
    <property type="entry name" value="HAMP_dom"/>
</dbReference>
<dbReference type="AlphaFoldDB" id="A0A6S6R4K1"/>
<evidence type="ECO:0000256" key="4">
    <source>
        <dbReference type="SAM" id="Phobius"/>
    </source>
</evidence>
<keyword evidence="4" id="KW-1133">Transmembrane helix</keyword>
<dbReference type="Pfam" id="PF00015">
    <property type="entry name" value="MCPsignal"/>
    <property type="match status" value="1"/>
</dbReference>
<keyword evidence="1 3" id="KW-0807">Transducer</keyword>